<dbReference type="Gene3D" id="3.30.470.20">
    <property type="entry name" value="ATP-grasp fold, B domain"/>
    <property type="match status" value="1"/>
</dbReference>
<protein>
    <submittedName>
        <fullName evidence="1">Grasp-with-spasm system ATP-grasp peptide maturase</fullName>
    </submittedName>
</protein>
<reference evidence="1 2" key="1">
    <citation type="submission" date="2019-12" db="EMBL/GenBank/DDBJ databases">
        <authorList>
            <person name="Dong K."/>
        </authorList>
    </citation>
    <scope>NUCLEOTIDE SEQUENCE [LARGE SCALE GENOMIC DNA]</scope>
    <source>
        <strain evidence="1 2">JCM 31225</strain>
    </source>
</reference>
<sequence length="328" mass="38443">MYRFSTVRMSKVLVLSQATLEISTDYLCKWMRYFKMPYVRLNGEDLFELESLSELPQNEEVGIAWYRRRIHAFPGLQYELKEAHFENKRTLGDFFNAEFRTLFNYILEKIAPQKWVNDPAMSMRLNKLFVLQLAEDKGLAIPKTEVLTTKKAVADFISQYPQAIIKPLSEVIFLEDSKDMHYNMLSKLLDAKGLKYVPERFFPSLIQEAVAKKMEIRVFYLYGKFYAMAIYSQNNKNTKNDFRNYDHKRPNRTVPYQLPITISTKLEALMQALGFNTGSIDLILTPQGEYVFLEINPEGQFGMVSHPCNYYLEREMALTFKHKISNEA</sequence>
<accession>A0A6N8KZN9</accession>
<evidence type="ECO:0000313" key="1">
    <source>
        <dbReference type="EMBL" id="MVZ62973.1"/>
    </source>
</evidence>
<name>A0A6N8KZN9_9SPHI</name>
<proteinExistence type="predicted"/>
<dbReference type="InterPro" id="IPR026455">
    <property type="entry name" value="GRASP_w_spasm"/>
</dbReference>
<gene>
    <name evidence="1" type="primary">gwsG</name>
    <name evidence="1" type="ORF">GQF63_13135</name>
</gene>
<dbReference type="AlphaFoldDB" id="A0A6N8KZN9"/>
<dbReference type="SUPFAM" id="SSF56059">
    <property type="entry name" value="Glutathione synthetase ATP-binding domain-like"/>
    <property type="match status" value="1"/>
</dbReference>
<dbReference type="PANTHER" id="PTHR21621:SF0">
    <property type="entry name" value="BETA-CITRYLGLUTAMATE SYNTHASE B-RELATED"/>
    <property type="match status" value="1"/>
</dbReference>
<keyword evidence="2" id="KW-1185">Reference proteome</keyword>
<dbReference type="GO" id="GO:0009432">
    <property type="term" value="P:SOS response"/>
    <property type="evidence" value="ECO:0007669"/>
    <property type="project" value="TreeGrafter"/>
</dbReference>
<dbReference type="Proteomes" id="UP000435036">
    <property type="component" value="Unassembled WGS sequence"/>
</dbReference>
<comment type="caution">
    <text evidence="1">The sequence shown here is derived from an EMBL/GenBank/DDBJ whole genome shotgun (WGS) entry which is preliminary data.</text>
</comment>
<dbReference type="NCBIfam" id="TIGR04192">
    <property type="entry name" value="GRASP_w_spasm"/>
    <property type="match status" value="1"/>
</dbReference>
<dbReference type="PANTHER" id="PTHR21621">
    <property type="entry name" value="RIBOSOMAL PROTEIN S6 MODIFICATION PROTEIN"/>
    <property type="match status" value="1"/>
</dbReference>
<dbReference type="GO" id="GO:0005737">
    <property type="term" value="C:cytoplasm"/>
    <property type="evidence" value="ECO:0007669"/>
    <property type="project" value="TreeGrafter"/>
</dbReference>
<evidence type="ECO:0000313" key="2">
    <source>
        <dbReference type="Proteomes" id="UP000435036"/>
    </source>
</evidence>
<organism evidence="1 2">
    <name type="scientific">Sphingobacterium humi</name>
    <dbReference type="NCBI Taxonomy" id="1796905"/>
    <lineage>
        <taxon>Bacteria</taxon>
        <taxon>Pseudomonadati</taxon>
        <taxon>Bacteroidota</taxon>
        <taxon>Sphingobacteriia</taxon>
        <taxon>Sphingobacteriales</taxon>
        <taxon>Sphingobacteriaceae</taxon>
        <taxon>Sphingobacterium</taxon>
    </lineage>
</organism>
<dbReference type="GO" id="GO:0018169">
    <property type="term" value="F:ribosomal S6-glutamic acid ligase activity"/>
    <property type="evidence" value="ECO:0007669"/>
    <property type="project" value="TreeGrafter"/>
</dbReference>
<dbReference type="EMBL" id="WSQA01000009">
    <property type="protein sequence ID" value="MVZ62973.1"/>
    <property type="molecule type" value="Genomic_DNA"/>
</dbReference>